<proteinExistence type="predicted"/>
<dbReference type="Proteomes" id="UP000249056">
    <property type="component" value="Unassembled WGS sequence"/>
</dbReference>
<evidence type="ECO:0000313" key="3">
    <source>
        <dbReference type="Proteomes" id="UP000249056"/>
    </source>
</evidence>
<comment type="caution">
    <text evidence="2">The sequence shown here is derived from an EMBL/GenBank/DDBJ whole genome shotgun (WGS) entry which is preliminary data.</text>
</comment>
<evidence type="ECO:0000256" key="1">
    <source>
        <dbReference type="SAM" id="MobiDB-lite"/>
    </source>
</evidence>
<feature type="region of interest" description="Disordered" evidence="1">
    <location>
        <begin position="162"/>
        <end position="195"/>
    </location>
</feature>
<keyword evidence="3" id="KW-1185">Reference proteome</keyword>
<dbReference type="EMBL" id="QKRW01000009">
    <property type="protein sequence ID" value="RAL65811.1"/>
    <property type="molecule type" value="Genomic_DNA"/>
</dbReference>
<accession>A0A395J076</accession>
<dbReference type="AlphaFoldDB" id="A0A395J076"/>
<protein>
    <submittedName>
        <fullName evidence="2">Uncharacterized protein</fullName>
    </submittedName>
</protein>
<feature type="compositionally biased region" description="Polar residues" evidence="1">
    <location>
        <begin position="163"/>
        <end position="181"/>
    </location>
</feature>
<reference evidence="2 3" key="1">
    <citation type="submission" date="2018-06" db="EMBL/GenBank/DDBJ databases">
        <title>Genome Sequence of the Brown Rot Fungal Pathogen Monilinia fructigena.</title>
        <authorList>
            <person name="Landi L."/>
            <person name="De Miccolis Angelini R.M."/>
            <person name="Pollastro S."/>
            <person name="Abate D."/>
            <person name="Faretra F."/>
            <person name="Romanazzi G."/>
        </authorList>
    </citation>
    <scope>NUCLEOTIDE SEQUENCE [LARGE SCALE GENOMIC DNA]</scope>
    <source>
        <strain evidence="2 3">Mfrg269</strain>
    </source>
</reference>
<evidence type="ECO:0000313" key="2">
    <source>
        <dbReference type="EMBL" id="RAL65811.1"/>
    </source>
</evidence>
<gene>
    <name evidence="2" type="ORF">DID88_005475</name>
</gene>
<sequence length="195" mass="22250">MKVDREAWLSKKQCQSGRGSKEQFNGCYDRPSTHRRAGGQQQDEEMGIDKQPQQHEQPYFIHFNNESPLRYTSFQAHVNGLAIQRDISINEFNHGNVHIHVHVHDLIIQPSSILSPTLPLLNIPDTSETTSFYSESRLSFYSGASLLLSLTSPAFHLRYPLSASRSSHPHSNPSKTPPQENTSRRTRHFCARNPF</sequence>
<name>A0A395J076_9HELO</name>
<feature type="compositionally biased region" description="Basic residues" evidence="1">
    <location>
        <begin position="184"/>
        <end position="195"/>
    </location>
</feature>
<feature type="region of interest" description="Disordered" evidence="1">
    <location>
        <begin position="1"/>
        <end position="52"/>
    </location>
</feature>
<organism evidence="2 3">
    <name type="scientific">Monilinia fructigena</name>
    <dbReference type="NCBI Taxonomy" id="38457"/>
    <lineage>
        <taxon>Eukaryota</taxon>
        <taxon>Fungi</taxon>
        <taxon>Dikarya</taxon>
        <taxon>Ascomycota</taxon>
        <taxon>Pezizomycotina</taxon>
        <taxon>Leotiomycetes</taxon>
        <taxon>Helotiales</taxon>
        <taxon>Sclerotiniaceae</taxon>
        <taxon>Monilinia</taxon>
    </lineage>
</organism>